<reference evidence="11 12" key="1">
    <citation type="journal article" date="2018" name="Mol. Biol. Evol.">
        <title>Broad Genomic Sampling Reveals a Smut Pathogenic Ancestry of the Fungal Clade Ustilaginomycotina.</title>
        <authorList>
            <person name="Kijpornyongpan T."/>
            <person name="Mondo S.J."/>
            <person name="Barry K."/>
            <person name="Sandor L."/>
            <person name="Lee J."/>
            <person name="Lipzen A."/>
            <person name="Pangilinan J."/>
            <person name="LaButti K."/>
            <person name="Hainaut M."/>
            <person name="Henrissat B."/>
            <person name="Grigoriev I.V."/>
            <person name="Spatafora J.W."/>
            <person name="Aime M.C."/>
        </authorList>
    </citation>
    <scope>NUCLEOTIDE SEQUENCE [LARGE SCALE GENOMIC DNA]</scope>
    <source>
        <strain evidence="11 12">MCA 3882</strain>
    </source>
</reference>
<dbReference type="Gene3D" id="1.20.144.10">
    <property type="entry name" value="Phosphatidic acid phosphatase type 2/haloperoxidase"/>
    <property type="match status" value="1"/>
</dbReference>
<dbReference type="GO" id="GO:0042392">
    <property type="term" value="F:sphingosine-1-phosphate phosphatase activity"/>
    <property type="evidence" value="ECO:0007669"/>
    <property type="project" value="TreeGrafter"/>
</dbReference>
<feature type="domain" description="Phosphatidic acid phosphatase type 2/haloperoxidase" evidence="10">
    <location>
        <begin position="190"/>
        <end position="312"/>
    </location>
</feature>
<feature type="compositionally biased region" description="Basic residues" evidence="8">
    <location>
        <begin position="29"/>
        <end position="39"/>
    </location>
</feature>
<dbReference type="Pfam" id="PF01569">
    <property type="entry name" value="PAP2"/>
    <property type="match status" value="1"/>
</dbReference>
<keyword evidence="2 9" id="KW-0812">Transmembrane</keyword>
<feature type="compositionally biased region" description="Basic and acidic residues" evidence="8">
    <location>
        <begin position="592"/>
        <end position="602"/>
    </location>
</feature>
<feature type="transmembrane region" description="Helical" evidence="9">
    <location>
        <begin position="640"/>
        <end position="663"/>
    </location>
</feature>
<dbReference type="AlphaFoldDB" id="A0A316VF16"/>
<feature type="region of interest" description="Disordered" evidence="8">
    <location>
        <begin position="591"/>
        <end position="611"/>
    </location>
</feature>
<feature type="transmembrane region" description="Helical" evidence="9">
    <location>
        <begin position="160"/>
        <end position="185"/>
    </location>
</feature>
<protein>
    <recommendedName>
        <fullName evidence="10">Phosphatidic acid phosphatase type 2/haloperoxidase domain-containing protein</fullName>
    </recommendedName>
</protein>
<feature type="transmembrane region" description="Helical" evidence="9">
    <location>
        <begin position="327"/>
        <end position="345"/>
    </location>
</feature>
<sequence>MTNDQNERINGHENGGSTPTSPTTPTARKATHTHLGLRPKKSDSLHTRLRTSNPAPKHVSKIVDVTSPTSLTAEGSTSKSVGKLSTRSSRNPSFSEVSHSREEEEYVTTDIGIYDDRVYDEYLGPVMGTIRRWLIRSLEWESPVLAKHQNLVRSPKLDRFFVYTSLVGSHSFFLIFLPVSFWLVSARFSRGLVNVLAFGVYFSSAIKDALCVPRPYSPPVTRLVIGTFHLEYGFLSTHSTNCISVVLYCYLWLREVRLALDPSSIMHGIGWEIGLSVYAIAVVYGRLYSGMHSIMDIIAGCALGALVTAAQWLLFEPLESMMETGGLKVPVTLFFVVLIMVTVHPQPLDDCPCFEDAIAFLAVVVGIFLSRWMNLTFGLLPKQDGPLTPKFRNSLPLFADMQSPSAASFIIGIGKIAIVMTLGIACVVATRAVVKTICKIALPPVFRFVQGTFGFILPRRHYTSSTDYAAMQKQNRQSAAFGSEEKESNEKSNGSVTRSDSHKRQKSWGGKGNGTAVSVWPTKADAEGMRQRMRSHSLQQQLSQHTNGGDAEGNTVKFTMGDGKDIPFPVTHPNTQLPGDGLSQRIAGALSNEERERQRHESTASTNASHLQGLHKVATMNGEEETFDVAHYDVDVLSKVFVYTAVGLTAGGLIPASLTYLGLLPI</sequence>
<dbReference type="CDD" id="cd03388">
    <property type="entry name" value="PAP2_SPPase1"/>
    <property type="match status" value="1"/>
</dbReference>
<feature type="compositionally biased region" description="Low complexity" evidence="8">
    <location>
        <begin position="17"/>
        <end position="26"/>
    </location>
</feature>
<feature type="compositionally biased region" description="Low complexity" evidence="8">
    <location>
        <begin position="536"/>
        <end position="545"/>
    </location>
</feature>
<dbReference type="GeneID" id="37021900"/>
<evidence type="ECO:0000256" key="5">
    <source>
        <dbReference type="ARBA" id="ARBA00022989"/>
    </source>
</evidence>
<evidence type="ECO:0000256" key="4">
    <source>
        <dbReference type="ARBA" id="ARBA00022824"/>
    </source>
</evidence>
<dbReference type="Proteomes" id="UP000245771">
    <property type="component" value="Unassembled WGS sequence"/>
</dbReference>
<evidence type="ECO:0000256" key="8">
    <source>
        <dbReference type="SAM" id="MobiDB-lite"/>
    </source>
</evidence>
<feature type="compositionally biased region" description="Polar residues" evidence="8">
    <location>
        <begin position="66"/>
        <end position="97"/>
    </location>
</feature>
<evidence type="ECO:0000256" key="2">
    <source>
        <dbReference type="ARBA" id="ARBA00022692"/>
    </source>
</evidence>
<feature type="transmembrane region" description="Helical" evidence="9">
    <location>
        <begin position="265"/>
        <end position="285"/>
    </location>
</feature>
<evidence type="ECO:0000313" key="11">
    <source>
        <dbReference type="EMBL" id="PWN36219.1"/>
    </source>
</evidence>
<dbReference type="InterPro" id="IPR000326">
    <property type="entry name" value="PAP2/HPO"/>
</dbReference>
<feature type="region of interest" description="Disordered" evidence="8">
    <location>
        <begin position="1"/>
        <end position="101"/>
    </location>
</feature>
<dbReference type="InterPro" id="IPR036938">
    <property type="entry name" value="PAP2/HPO_sf"/>
</dbReference>
<keyword evidence="3" id="KW-0378">Hydrolase</keyword>
<dbReference type="GO" id="GO:0005789">
    <property type="term" value="C:endoplasmic reticulum membrane"/>
    <property type="evidence" value="ECO:0007669"/>
    <property type="project" value="UniProtKB-SubCell"/>
</dbReference>
<dbReference type="FunCoup" id="A0A316VF16">
    <property type="interactions" value="271"/>
</dbReference>
<comment type="subcellular location">
    <subcellularLocation>
        <location evidence="1">Endoplasmic reticulum membrane</location>
        <topology evidence="1">Multi-pass membrane protein</topology>
    </subcellularLocation>
</comment>
<dbReference type="SMART" id="SM00014">
    <property type="entry name" value="acidPPc"/>
    <property type="match status" value="1"/>
</dbReference>
<dbReference type="STRING" id="1280837.A0A316VF16"/>
<keyword evidence="4" id="KW-0256">Endoplasmic reticulum</keyword>
<evidence type="ECO:0000256" key="3">
    <source>
        <dbReference type="ARBA" id="ARBA00022801"/>
    </source>
</evidence>
<evidence type="ECO:0000256" key="9">
    <source>
        <dbReference type="SAM" id="Phobius"/>
    </source>
</evidence>
<evidence type="ECO:0000256" key="1">
    <source>
        <dbReference type="ARBA" id="ARBA00004477"/>
    </source>
</evidence>
<dbReference type="PANTHER" id="PTHR14969">
    <property type="entry name" value="SPHINGOSINE-1-PHOSPHATE PHOSPHOHYDROLASE"/>
    <property type="match status" value="1"/>
</dbReference>
<dbReference type="InParanoid" id="A0A316VF16"/>
<dbReference type="EMBL" id="KZ819603">
    <property type="protein sequence ID" value="PWN36219.1"/>
    <property type="molecule type" value="Genomic_DNA"/>
</dbReference>
<dbReference type="SUPFAM" id="SSF48317">
    <property type="entry name" value="Acid phosphatase/Vanadium-dependent haloperoxidase"/>
    <property type="match status" value="1"/>
</dbReference>
<keyword evidence="5 9" id="KW-1133">Transmembrane helix</keyword>
<proteinExistence type="inferred from homology"/>
<keyword evidence="6 9" id="KW-0472">Membrane</keyword>
<comment type="similarity">
    <text evidence="7">Belongs to the type 2 lipid phosphate phosphatase family.</text>
</comment>
<evidence type="ECO:0000256" key="7">
    <source>
        <dbReference type="ARBA" id="ARBA00038324"/>
    </source>
</evidence>
<feature type="transmembrane region" description="Helical" evidence="9">
    <location>
        <begin position="406"/>
        <end position="429"/>
    </location>
</feature>
<feature type="transmembrane region" description="Helical" evidence="9">
    <location>
        <begin position="297"/>
        <end position="315"/>
    </location>
</feature>
<keyword evidence="12" id="KW-1185">Reference proteome</keyword>
<dbReference type="OrthoDB" id="301434at2759"/>
<evidence type="ECO:0000256" key="6">
    <source>
        <dbReference type="ARBA" id="ARBA00023136"/>
    </source>
</evidence>
<feature type="compositionally biased region" description="Basic and acidic residues" evidence="8">
    <location>
        <begin position="1"/>
        <end position="11"/>
    </location>
</feature>
<feature type="transmembrane region" description="Helical" evidence="9">
    <location>
        <begin position="357"/>
        <end position="380"/>
    </location>
</feature>
<name>A0A316VF16_9BASI</name>
<evidence type="ECO:0000259" key="10">
    <source>
        <dbReference type="SMART" id="SM00014"/>
    </source>
</evidence>
<feature type="region of interest" description="Disordered" evidence="8">
    <location>
        <begin position="473"/>
        <end position="554"/>
    </location>
</feature>
<dbReference type="PANTHER" id="PTHR14969:SF28">
    <property type="entry name" value="DIHYDROSPHINGOSINE 1-PHOSPHATE PHOSPHATASE LCB3-RELATED"/>
    <property type="match status" value="1"/>
</dbReference>
<dbReference type="RefSeq" id="XP_025356521.1">
    <property type="nucleotide sequence ID" value="XM_025500119.1"/>
</dbReference>
<gene>
    <name evidence="11" type="ORF">FA14DRAFT_167969</name>
</gene>
<accession>A0A316VF16</accession>
<organism evidence="11 12">
    <name type="scientific">Meira miltonrushii</name>
    <dbReference type="NCBI Taxonomy" id="1280837"/>
    <lineage>
        <taxon>Eukaryota</taxon>
        <taxon>Fungi</taxon>
        <taxon>Dikarya</taxon>
        <taxon>Basidiomycota</taxon>
        <taxon>Ustilaginomycotina</taxon>
        <taxon>Exobasidiomycetes</taxon>
        <taxon>Exobasidiales</taxon>
        <taxon>Brachybasidiaceae</taxon>
        <taxon>Meira</taxon>
    </lineage>
</organism>
<evidence type="ECO:0000313" key="12">
    <source>
        <dbReference type="Proteomes" id="UP000245771"/>
    </source>
</evidence>